<dbReference type="Gene3D" id="3.40.50.300">
    <property type="entry name" value="P-loop containing nucleotide triphosphate hydrolases"/>
    <property type="match status" value="1"/>
</dbReference>
<dbReference type="AlphaFoldDB" id="A0A7D5KUS4"/>
<evidence type="ECO:0000313" key="1">
    <source>
        <dbReference type="EMBL" id="QLG27880.1"/>
    </source>
</evidence>
<keyword evidence="2" id="KW-1185">Reference proteome</keyword>
<accession>A0A7D5KUS4</accession>
<dbReference type="Proteomes" id="UP000509750">
    <property type="component" value="Chromosome"/>
</dbReference>
<protein>
    <submittedName>
        <fullName evidence="1">HTR-like protein</fullName>
    </submittedName>
</protein>
<dbReference type="EMBL" id="CP058529">
    <property type="protein sequence ID" value="QLG27880.1"/>
    <property type="molecule type" value="Genomic_DNA"/>
</dbReference>
<dbReference type="InterPro" id="IPR027417">
    <property type="entry name" value="P-loop_NTPase"/>
</dbReference>
<dbReference type="RefSeq" id="WP_179169455.1">
    <property type="nucleotide sequence ID" value="NZ_CP058529.1"/>
</dbReference>
<name>A0A7D5KUS4_9EURY</name>
<evidence type="ECO:0000313" key="2">
    <source>
        <dbReference type="Proteomes" id="UP000509750"/>
    </source>
</evidence>
<dbReference type="OrthoDB" id="337234at2157"/>
<proteinExistence type="predicted"/>
<sequence length="278" mass="29943">MARMPFGVAQLDSVLGGGAPEGNAVLVAGESGAGAREFAYTSAAMNTLANADSELFDLYYGELDGDATVPEEVHYISFTAGEDYVERELRYTMADEIVDAVVEPMRFADFTPEYFQLSAIPREWYMGETTSLRDLGRGANRDGVLTALGEYLTDHAAGNLVVVDSITDLIGAAGGEVAWDDVATLVRGLGKAAHSWGGLLLVLANTDAIDDRQLGQLVDGSGGSFQFSWETGGSKRARTMVVREFRGVLSQLESENIVRFETEIHDGGLDISDVRKIR</sequence>
<dbReference type="GeneID" id="56029184"/>
<gene>
    <name evidence="1" type="ORF">HUG10_10085</name>
</gene>
<organism evidence="1 2">
    <name type="scientific">Halorarum halophilum</name>
    <dbReference type="NCBI Taxonomy" id="2743090"/>
    <lineage>
        <taxon>Archaea</taxon>
        <taxon>Methanobacteriati</taxon>
        <taxon>Methanobacteriota</taxon>
        <taxon>Stenosarchaea group</taxon>
        <taxon>Halobacteria</taxon>
        <taxon>Halobacteriales</taxon>
        <taxon>Haloferacaceae</taxon>
        <taxon>Halorarum</taxon>
    </lineage>
</organism>
<reference evidence="1 2" key="1">
    <citation type="submission" date="2020-07" db="EMBL/GenBank/DDBJ databases">
        <title>Gai3-2, isolated from salt lake.</title>
        <authorList>
            <person name="Cui H."/>
            <person name="Shi X."/>
        </authorList>
    </citation>
    <scope>NUCLEOTIDE SEQUENCE [LARGE SCALE GENOMIC DNA]</scope>
    <source>
        <strain evidence="1 2">Gai3-2</strain>
    </source>
</reference>
<dbReference type="SUPFAM" id="SSF52540">
    <property type="entry name" value="P-loop containing nucleoside triphosphate hydrolases"/>
    <property type="match status" value="1"/>
</dbReference>
<dbReference type="KEGG" id="halg:HUG10_10085"/>